<name>G3BD20_CANTC</name>
<evidence type="ECO:0000313" key="1">
    <source>
        <dbReference type="EMBL" id="EGV60898.1"/>
    </source>
</evidence>
<accession>G3BD20</accession>
<dbReference type="HOGENOM" id="CLU_2527225_0_0_1"/>
<protein>
    <submittedName>
        <fullName evidence="1">Uncharacterized protein</fullName>
    </submittedName>
</protein>
<reference evidence="1 2" key="1">
    <citation type="journal article" date="2011" name="Proc. Natl. Acad. Sci. U.S.A.">
        <title>Comparative genomics of xylose-fermenting fungi for enhanced biofuel production.</title>
        <authorList>
            <person name="Wohlbach D.J."/>
            <person name="Kuo A."/>
            <person name="Sato T.K."/>
            <person name="Potts K.M."/>
            <person name="Salamov A.A."/>
            <person name="LaButti K.M."/>
            <person name="Sun H."/>
            <person name="Clum A."/>
            <person name="Pangilinan J.L."/>
            <person name="Lindquist E.A."/>
            <person name="Lucas S."/>
            <person name="Lapidus A."/>
            <person name="Jin M."/>
            <person name="Gunawan C."/>
            <person name="Balan V."/>
            <person name="Dale B.E."/>
            <person name="Jeffries T.W."/>
            <person name="Zinkel R."/>
            <person name="Barry K.W."/>
            <person name="Grigoriev I.V."/>
            <person name="Gasch A.P."/>
        </authorList>
    </citation>
    <scope>NUCLEOTIDE SEQUENCE [LARGE SCALE GENOMIC DNA]</scope>
    <source>
        <strain evidence="2">ATCC 10573 / BCRC 21748 / CBS 615 / JCM 9827 / NBRC 10315 / NRRL Y-1498 / VKM Y-70</strain>
    </source>
</reference>
<dbReference type="EMBL" id="GL996528">
    <property type="protein sequence ID" value="EGV60898.1"/>
    <property type="molecule type" value="Genomic_DNA"/>
</dbReference>
<evidence type="ECO:0000313" key="2">
    <source>
        <dbReference type="Proteomes" id="UP000000707"/>
    </source>
</evidence>
<sequence length="84" mass="9672">MDVDGGFVSICTMVIYSRWFRLLDLWGLLSVKSLIKLSSCAYRQGFRFGAGDLTAKSEVMPGYRYDTQMVSNVYQTTYSYVWDL</sequence>
<proteinExistence type="predicted"/>
<dbReference type="AlphaFoldDB" id="G3BD20"/>
<dbReference type="Proteomes" id="UP000000707">
    <property type="component" value="Unassembled WGS sequence"/>
</dbReference>
<keyword evidence="2" id="KW-1185">Reference proteome</keyword>
<gene>
    <name evidence="1" type="ORF">CANTEDRAFT_116949</name>
</gene>
<organism evidence="2">
    <name type="scientific">Candida tenuis (strain ATCC 10573 / BCRC 21748 / CBS 615 / JCM 9827 / NBRC 10315 / NRRL Y-1498 / VKM Y-70)</name>
    <name type="common">Yeast</name>
    <name type="synonym">Yamadazyma tenuis</name>
    <dbReference type="NCBI Taxonomy" id="590646"/>
    <lineage>
        <taxon>Eukaryota</taxon>
        <taxon>Fungi</taxon>
        <taxon>Dikarya</taxon>
        <taxon>Ascomycota</taxon>
        <taxon>Saccharomycotina</taxon>
        <taxon>Pichiomycetes</taxon>
        <taxon>Debaryomycetaceae</taxon>
        <taxon>Yamadazyma</taxon>
    </lineage>
</organism>